<feature type="region of interest" description="Disordered" evidence="2">
    <location>
        <begin position="1"/>
        <end position="21"/>
    </location>
</feature>
<accession>A0ABR3Q291</accession>
<name>A0ABR3Q291_9TREE</name>
<protein>
    <recommendedName>
        <fullName evidence="5">Transcriptional regulatory protein RXT2 N-terminal domain-containing protein</fullName>
    </recommendedName>
</protein>
<organism evidence="3 4">
    <name type="scientific">Vanrija albida</name>
    <dbReference type="NCBI Taxonomy" id="181172"/>
    <lineage>
        <taxon>Eukaryota</taxon>
        <taxon>Fungi</taxon>
        <taxon>Dikarya</taxon>
        <taxon>Basidiomycota</taxon>
        <taxon>Agaricomycotina</taxon>
        <taxon>Tremellomycetes</taxon>
        <taxon>Trichosporonales</taxon>
        <taxon>Trichosporonaceae</taxon>
        <taxon>Vanrija</taxon>
    </lineage>
</organism>
<evidence type="ECO:0000313" key="4">
    <source>
        <dbReference type="Proteomes" id="UP001565368"/>
    </source>
</evidence>
<dbReference type="EMBL" id="JBBXJM010000004">
    <property type="protein sequence ID" value="KAL1408836.1"/>
    <property type="molecule type" value="Genomic_DNA"/>
</dbReference>
<feature type="coiled-coil region" evidence="1">
    <location>
        <begin position="374"/>
        <end position="408"/>
    </location>
</feature>
<proteinExistence type="predicted"/>
<evidence type="ECO:0000313" key="3">
    <source>
        <dbReference type="EMBL" id="KAL1408836.1"/>
    </source>
</evidence>
<dbReference type="Proteomes" id="UP001565368">
    <property type="component" value="Unassembled WGS sequence"/>
</dbReference>
<evidence type="ECO:0000256" key="1">
    <source>
        <dbReference type="SAM" id="Coils"/>
    </source>
</evidence>
<dbReference type="GeneID" id="95986693"/>
<evidence type="ECO:0000256" key="2">
    <source>
        <dbReference type="SAM" id="MobiDB-lite"/>
    </source>
</evidence>
<feature type="region of interest" description="Disordered" evidence="2">
    <location>
        <begin position="224"/>
        <end position="280"/>
    </location>
</feature>
<dbReference type="RefSeq" id="XP_069208780.1">
    <property type="nucleotide sequence ID" value="XM_069354138.1"/>
</dbReference>
<keyword evidence="1" id="KW-0175">Coiled coil</keyword>
<keyword evidence="4" id="KW-1185">Reference proteome</keyword>
<gene>
    <name evidence="3" type="ORF">Q8F55_005650</name>
</gene>
<evidence type="ECO:0008006" key="5">
    <source>
        <dbReference type="Google" id="ProtNLM"/>
    </source>
</evidence>
<feature type="compositionally biased region" description="Polar residues" evidence="2">
    <location>
        <begin position="230"/>
        <end position="242"/>
    </location>
</feature>
<reference evidence="3 4" key="1">
    <citation type="submission" date="2023-08" db="EMBL/GenBank/DDBJ databases">
        <title>Annotated Genome Sequence of Vanrija albida AlHP1.</title>
        <authorList>
            <person name="Herzog R."/>
        </authorList>
    </citation>
    <scope>NUCLEOTIDE SEQUENCE [LARGE SCALE GENOMIC DNA]</scope>
    <source>
        <strain evidence="3 4">AlHP1</strain>
    </source>
</reference>
<comment type="caution">
    <text evidence="3">The sequence shown here is derived from an EMBL/GenBank/DDBJ whole genome shotgun (WGS) entry which is preliminary data.</text>
</comment>
<sequence length="431" mass="47879">MPPHADPAARYGSHSSRREKVVKQADIEVLPSMDQPAYYDPPSPVSSTDSLPIDYVSADFVSNSGNKLDPSARWIRNGKICAWGPSYEASMRKQRTRKRLELCLEQLLPESAAELGVAPPQNIIDSEETRRERKRKRAEDKEFVLPHLQSPSPPMTTMELAPMLSIPKSYLDIVTSPAMRYSLGDDSMERGLQQTAADLLEGEKGLMQALGRLREVLRVRDRDVAEGRNKSSQPQANGSHSGANGDAPAANGHADGTGANGQPLTDADYDKLIPPLPHVSDTDNLWRVTQEIITNQPPPTIHFTVTPPGAAYPAEPEAPAPPKPTPLQRIFTCPTGITFNADPNPQLQQHQRAHGFAAQPIKYNLDLGTQQRAVDDAIERIMELLADCNEYKERIEEARERVADVARTRKFVWKVIKRRAGRELDRMEGKQ</sequence>